<dbReference type="AlphaFoldDB" id="A0AAD4I9V4"/>
<organism evidence="1 2">
    <name type="scientific">Alternaria panax</name>
    <dbReference type="NCBI Taxonomy" id="48097"/>
    <lineage>
        <taxon>Eukaryota</taxon>
        <taxon>Fungi</taxon>
        <taxon>Dikarya</taxon>
        <taxon>Ascomycota</taxon>
        <taxon>Pezizomycotina</taxon>
        <taxon>Dothideomycetes</taxon>
        <taxon>Pleosporomycetidae</taxon>
        <taxon>Pleosporales</taxon>
        <taxon>Pleosporineae</taxon>
        <taxon>Pleosporaceae</taxon>
        <taxon>Alternaria</taxon>
        <taxon>Alternaria sect. Panax</taxon>
    </lineage>
</organism>
<protein>
    <submittedName>
        <fullName evidence="1">Uncharacterized protein</fullName>
    </submittedName>
</protein>
<evidence type="ECO:0000313" key="2">
    <source>
        <dbReference type="Proteomes" id="UP001199106"/>
    </source>
</evidence>
<reference evidence="1" key="1">
    <citation type="submission" date="2021-07" db="EMBL/GenBank/DDBJ databases">
        <title>Genome Resource of American Ginseng Black Spot Pathogen Alternaria panax.</title>
        <authorList>
            <person name="Qiu C."/>
            <person name="Wang W."/>
            <person name="Liu Z."/>
        </authorList>
    </citation>
    <scope>NUCLEOTIDE SEQUENCE</scope>
    <source>
        <strain evidence="1">BNCC115425</strain>
    </source>
</reference>
<gene>
    <name evidence="1" type="ORF">G6011_06692</name>
</gene>
<comment type="caution">
    <text evidence="1">The sequence shown here is derived from an EMBL/GenBank/DDBJ whole genome shotgun (WGS) entry which is preliminary data.</text>
</comment>
<evidence type="ECO:0000313" key="1">
    <source>
        <dbReference type="EMBL" id="KAG9189824.1"/>
    </source>
</evidence>
<sequence length="189" mass="21556">MSFIQMMKFEGLAEAGYRCDWKLDEQTIIGYIRQCVAWMSLTWLQEPDGSFDDVKYWAKKVLLWNALPEDFPAETTISFDGANILKVFYTRVEADEDEVEFAQAKKAAWTVMTQSVMREIIHGKELTYTPHCGTLLDLPDNEGKNVAPGTFGELLRYGSVHLEQTREMQYIEAAVADSDLIIRKGLVEA</sequence>
<dbReference type="EMBL" id="JAANER010000005">
    <property type="protein sequence ID" value="KAG9189824.1"/>
    <property type="molecule type" value="Genomic_DNA"/>
</dbReference>
<accession>A0AAD4I9V4</accession>
<keyword evidence="2" id="KW-1185">Reference proteome</keyword>
<dbReference type="Proteomes" id="UP001199106">
    <property type="component" value="Unassembled WGS sequence"/>
</dbReference>
<proteinExistence type="predicted"/>
<name>A0AAD4I9V4_9PLEO</name>